<evidence type="ECO:0000313" key="3">
    <source>
        <dbReference type="Proteomes" id="UP000501780"/>
    </source>
</evidence>
<dbReference type="Pfam" id="PF13201">
    <property type="entry name" value="PCMD"/>
    <property type="match status" value="1"/>
</dbReference>
<dbReference type="Gene3D" id="2.60.120.890">
    <property type="entry name" value="BT2081, beta-jelly-roll domain"/>
    <property type="match status" value="1"/>
</dbReference>
<name>A0A6H0KUT9_9BACE</name>
<protein>
    <recommendedName>
        <fullName evidence="1">Putative carbohydrate metabolism domain-containing protein</fullName>
    </recommendedName>
</protein>
<dbReference type="InterPro" id="IPR025112">
    <property type="entry name" value="PCMD"/>
</dbReference>
<dbReference type="RefSeq" id="WP_167966893.1">
    <property type="nucleotide sequence ID" value="NZ_CP050831.1"/>
</dbReference>
<keyword evidence="3" id="KW-1185">Reference proteome</keyword>
<organism evidence="2 3">
    <name type="scientific">Bacteroides faecium</name>
    <dbReference type="NCBI Taxonomy" id="2715212"/>
    <lineage>
        <taxon>Bacteria</taxon>
        <taxon>Pseudomonadati</taxon>
        <taxon>Bacteroidota</taxon>
        <taxon>Bacteroidia</taxon>
        <taxon>Bacteroidales</taxon>
        <taxon>Bacteroidaceae</taxon>
        <taxon>Bacteroides</taxon>
    </lineage>
</organism>
<dbReference type="EMBL" id="CP050831">
    <property type="protein sequence ID" value="QIU97196.1"/>
    <property type="molecule type" value="Genomic_DNA"/>
</dbReference>
<dbReference type="InterPro" id="IPR038653">
    <property type="entry name" value="Put_CMD_sf"/>
</dbReference>
<dbReference type="PROSITE" id="PS51257">
    <property type="entry name" value="PROKAR_LIPOPROTEIN"/>
    <property type="match status" value="1"/>
</dbReference>
<reference evidence="2 3" key="1">
    <citation type="submission" date="2020-03" db="EMBL/GenBank/DDBJ databases">
        <title>Genomic analysis of Bacteroides faecium CBA7301.</title>
        <authorList>
            <person name="Kim J."/>
            <person name="Roh S.W."/>
        </authorList>
    </citation>
    <scope>NUCLEOTIDE SEQUENCE [LARGE SCALE GENOMIC DNA]</scope>
    <source>
        <strain evidence="2 3">CBA7301</strain>
    </source>
</reference>
<feature type="domain" description="Putative carbohydrate metabolism" evidence="1">
    <location>
        <begin position="295"/>
        <end position="525"/>
    </location>
</feature>
<evidence type="ECO:0000313" key="2">
    <source>
        <dbReference type="EMBL" id="QIU97196.1"/>
    </source>
</evidence>
<evidence type="ECO:0000259" key="1">
    <source>
        <dbReference type="Pfam" id="PF13201"/>
    </source>
</evidence>
<dbReference type="KEGG" id="bfc:BacF7301_24915"/>
<sequence length="531" mass="59151">MERIYKNSLLGVLLLLLASCIKNDIDYPVIKLQILDIAVDGQLGNAVINTETNTITLNLDETVNLKKVLVTKLELTDGAKTDLTVNTTLDLTKPKKVTLSLYQDYEWTIIGQQSIERRFVVEDQIGNAVFDVENHLAVAYVTSSTSLRAIQVEDLKLGPTGCTMVPADYSTMHNFMSAQKVTVKYHDITEIWTLYVSPSSSEVVTASADGWTNVAWLYGQGKKGATFGFEICEVSSGEWKAVDNSYITVDGGTFKARVPHLKASTTYNCRAVSDGKYGDILTFTTGEAVELPGSSFDDWHQVKDVWNPWIENGNQMWDTGNEGATTLGESNSVPTNETWNNQGKAAKLFSKFVGLGTIGKFAAGNLYVGKYLETKGTNGRLEFGKPFTARPTKLKIHYKYTTASINNLPSEKNAPADYKRFLSYKGEPDTCAIYIALGDWDSPVEVYTKYSERKLFDKADSHVIAYAEFHTGKTVTEYQELELELDYRSTSRVPKYILVVCSASKYGDYFTGGEGATLWVDDFRLKYDYDD</sequence>
<gene>
    <name evidence="2" type="ORF">BacF7301_24915</name>
</gene>
<proteinExistence type="predicted"/>
<accession>A0A6H0KUT9</accession>
<dbReference type="Proteomes" id="UP000501780">
    <property type="component" value="Chromosome"/>
</dbReference>
<dbReference type="AlphaFoldDB" id="A0A6H0KUT9"/>